<dbReference type="Proteomes" id="UP000250434">
    <property type="component" value="Chromosome"/>
</dbReference>
<dbReference type="GO" id="GO:0003677">
    <property type="term" value="F:DNA binding"/>
    <property type="evidence" value="ECO:0007669"/>
    <property type="project" value="UniProtKB-KW"/>
</dbReference>
<keyword evidence="2" id="KW-0238">DNA-binding</keyword>
<dbReference type="InterPro" id="IPR000835">
    <property type="entry name" value="HTH_MarR-typ"/>
</dbReference>
<dbReference type="EMBL" id="CP015163">
    <property type="protein sequence ID" value="AXB41569.1"/>
    <property type="molecule type" value="Genomic_DNA"/>
</dbReference>
<dbReference type="RefSeq" id="WP_113690832.1">
    <property type="nucleotide sequence ID" value="NZ_CP015163.1"/>
</dbReference>
<dbReference type="GO" id="GO:0003700">
    <property type="term" value="F:DNA-binding transcription factor activity"/>
    <property type="evidence" value="ECO:0007669"/>
    <property type="project" value="InterPro"/>
</dbReference>
<dbReference type="Gene3D" id="1.10.10.10">
    <property type="entry name" value="Winged helix-like DNA-binding domain superfamily/Winged helix DNA-binding domain"/>
    <property type="match status" value="1"/>
</dbReference>
<evidence type="ECO:0000256" key="2">
    <source>
        <dbReference type="ARBA" id="ARBA00023125"/>
    </source>
</evidence>
<evidence type="ECO:0000259" key="4">
    <source>
        <dbReference type="Pfam" id="PF12802"/>
    </source>
</evidence>
<keyword evidence="3" id="KW-0804">Transcription</keyword>
<organism evidence="5 6">
    <name type="scientific">Amycolatopsis albispora</name>
    <dbReference type="NCBI Taxonomy" id="1804986"/>
    <lineage>
        <taxon>Bacteria</taxon>
        <taxon>Bacillati</taxon>
        <taxon>Actinomycetota</taxon>
        <taxon>Actinomycetes</taxon>
        <taxon>Pseudonocardiales</taxon>
        <taxon>Pseudonocardiaceae</taxon>
        <taxon>Amycolatopsis</taxon>
    </lineage>
</organism>
<dbReference type="InterPro" id="IPR052362">
    <property type="entry name" value="HTH-GbsR_regulator"/>
</dbReference>
<evidence type="ECO:0000256" key="1">
    <source>
        <dbReference type="ARBA" id="ARBA00023015"/>
    </source>
</evidence>
<dbReference type="PANTHER" id="PTHR38465">
    <property type="entry name" value="HTH-TYPE TRANSCRIPTIONAL REGULATOR MJ1563-RELATED"/>
    <property type="match status" value="1"/>
</dbReference>
<dbReference type="SUPFAM" id="SSF46785">
    <property type="entry name" value="Winged helix' DNA-binding domain"/>
    <property type="match status" value="1"/>
</dbReference>
<dbReference type="InterPro" id="IPR036390">
    <property type="entry name" value="WH_DNA-bd_sf"/>
</dbReference>
<keyword evidence="6" id="KW-1185">Reference proteome</keyword>
<dbReference type="OrthoDB" id="67158at2"/>
<dbReference type="PANTHER" id="PTHR38465:SF2">
    <property type="entry name" value="HTH-TYPE TRANSCRIPTIONAL REGULATOR MMPR5"/>
    <property type="match status" value="1"/>
</dbReference>
<dbReference type="Pfam" id="PF12802">
    <property type="entry name" value="MarR_2"/>
    <property type="match status" value="1"/>
</dbReference>
<dbReference type="InterPro" id="IPR036388">
    <property type="entry name" value="WH-like_DNA-bd_sf"/>
</dbReference>
<accession>A0A344L0J5</accession>
<proteinExistence type="predicted"/>
<gene>
    <name evidence="5" type="ORF">A4R43_02730</name>
</gene>
<evidence type="ECO:0000313" key="5">
    <source>
        <dbReference type="EMBL" id="AXB41569.1"/>
    </source>
</evidence>
<sequence>MNEPESAAEELALTLTRNGLQRMTARVLAVLLFTEQESITAGEIGEQLSASTGSVSTALKSLGDAGLVERVPAPGSRREHYRCPDDAWARLLSNQNATVQAMLHAAERGIAAAGADSVPGRRLAIMHDFYTHLMRELPAVIDRWRKGRER</sequence>
<protein>
    <submittedName>
        <fullName evidence="5">MarR family transcriptional regulator</fullName>
    </submittedName>
</protein>
<dbReference type="AlphaFoldDB" id="A0A344L0J5"/>
<reference evidence="5 6" key="1">
    <citation type="submission" date="2016-04" db="EMBL/GenBank/DDBJ databases">
        <title>Complete genome sequence and analysis of deep-sea sediment isolate, Amycolatopsis sp. WP1.</title>
        <authorList>
            <person name="Wang H."/>
            <person name="Chen S."/>
            <person name="Wu Q."/>
        </authorList>
    </citation>
    <scope>NUCLEOTIDE SEQUENCE [LARGE SCALE GENOMIC DNA]</scope>
    <source>
        <strain evidence="5 6">WP1</strain>
    </source>
</reference>
<name>A0A344L0J5_9PSEU</name>
<keyword evidence="1" id="KW-0805">Transcription regulation</keyword>
<dbReference type="Gene3D" id="1.10.287.160">
    <property type="entry name" value="HR1 repeat"/>
    <property type="match status" value="1"/>
</dbReference>
<dbReference type="KEGG" id="aab:A4R43_02730"/>
<evidence type="ECO:0000313" key="6">
    <source>
        <dbReference type="Proteomes" id="UP000250434"/>
    </source>
</evidence>
<feature type="domain" description="HTH marR-type" evidence="4">
    <location>
        <begin position="19"/>
        <end position="79"/>
    </location>
</feature>
<evidence type="ECO:0000256" key="3">
    <source>
        <dbReference type="ARBA" id="ARBA00023163"/>
    </source>
</evidence>